<feature type="compositionally biased region" description="Pro residues" evidence="2">
    <location>
        <begin position="444"/>
        <end position="454"/>
    </location>
</feature>
<dbReference type="EMBL" id="DS469568">
    <property type="protein sequence ID" value="EDO42090.1"/>
    <property type="molecule type" value="Genomic_DNA"/>
</dbReference>
<feature type="compositionally biased region" description="Low complexity" evidence="2">
    <location>
        <begin position="433"/>
        <end position="443"/>
    </location>
</feature>
<dbReference type="eggNOG" id="ENOG502RZVF">
    <property type="taxonomic scope" value="Eukaryota"/>
</dbReference>
<feature type="compositionally biased region" description="Pro residues" evidence="2">
    <location>
        <begin position="235"/>
        <end position="258"/>
    </location>
</feature>
<feature type="region of interest" description="Disordered" evidence="2">
    <location>
        <begin position="383"/>
        <end position="404"/>
    </location>
</feature>
<feature type="region of interest" description="Disordered" evidence="2">
    <location>
        <begin position="416"/>
        <end position="454"/>
    </location>
</feature>
<keyword evidence="4" id="KW-1185">Reference proteome</keyword>
<evidence type="ECO:0000256" key="1">
    <source>
        <dbReference type="SAM" id="Coils"/>
    </source>
</evidence>
<evidence type="ECO:0000313" key="3">
    <source>
        <dbReference type="EMBL" id="EDO42090.1"/>
    </source>
</evidence>
<evidence type="ECO:0000313" key="4">
    <source>
        <dbReference type="Proteomes" id="UP000001593"/>
    </source>
</evidence>
<dbReference type="GO" id="GO:0005737">
    <property type="term" value="C:cytoplasm"/>
    <property type="evidence" value="ECO:0000318"/>
    <property type="project" value="GO_Central"/>
</dbReference>
<protein>
    <recommendedName>
        <fullName evidence="5">Proline-rich protein 11</fullName>
    </recommendedName>
</protein>
<dbReference type="HOGENOM" id="CLU_603128_0_0_1"/>
<dbReference type="KEGG" id="nve:5513944"/>
<dbReference type="PANTHER" id="PTHR23330:SF9">
    <property type="entry name" value="PROLINE-RICH PROTEIN 11"/>
    <property type="match status" value="1"/>
</dbReference>
<reference evidence="3 4" key="1">
    <citation type="journal article" date="2007" name="Science">
        <title>Sea anemone genome reveals ancestral eumetazoan gene repertoire and genomic organization.</title>
        <authorList>
            <person name="Putnam N.H."/>
            <person name="Srivastava M."/>
            <person name="Hellsten U."/>
            <person name="Dirks B."/>
            <person name="Chapman J."/>
            <person name="Salamov A."/>
            <person name="Terry A."/>
            <person name="Shapiro H."/>
            <person name="Lindquist E."/>
            <person name="Kapitonov V.V."/>
            <person name="Jurka J."/>
            <person name="Genikhovich G."/>
            <person name="Grigoriev I.V."/>
            <person name="Lucas S.M."/>
            <person name="Steele R.E."/>
            <person name="Finnerty J.R."/>
            <person name="Technau U."/>
            <person name="Martindale M.Q."/>
            <person name="Rokhsar D.S."/>
        </authorList>
    </citation>
    <scope>NUCLEOTIDE SEQUENCE [LARGE SCALE GENOMIC DNA]</scope>
    <source>
        <strain evidence="4">CH2 X CH6</strain>
    </source>
</reference>
<feature type="coiled-coil region" evidence="1">
    <location>
        <begin position="186"/>
        <end position="213"/>
    </location>
</feature>
<dbReference type="PANTHER" id="PTHR23330">
    <property type="entry name" value="P300 TRANSCRIPTIONAL COFACTOR JMY-RELATED"/>
    <property type="match status" value="1"/>
</dbReference>
<feature type="region of interest" description="Disordered" evidence="2">
    <location>
        <begin position="298"/>
        <end position="318"/>
    </location>
</feature>
<accession>A7S2C8</accession>
<evidence type="ECO:0008006" key="5">
    <source>
        <dbReference type="Google" id="ProtNLM"/>
    </source>
</evidence>
<gene>
    <name evidence="3" type="ORF">NEMVEDRAFT_v1g242361</name>
</gene>
<evidence type="ECO:0000256" key="2">
    <source>
        <dbReference type="SAM" id="MobiDB-lite"/>
    </source>
</evidence>
<dbReference type="OrthoDB" id="5974127at2759"/>
<keyword evidence="1" id="KW-0175">Coiled coil</keyword>
<sequence length="454" mass="50621">MSTNIRTRHFPWSRGIQTDLLFQIYEIRLEMVQKKTFRQVEAKKNWLLHKPAHKKRKRSVIPGRRWKSTSFYQLISDCEQDSSRMNERLYQTSITYDHNNSMNDNADVSDIEPSRQTDNLTGECSSEATRETIWESIPVVNRVMNSVRFTCTSVGCLLEQVKGGVCNGLNGFGKSLKKGGDLLFPGASYKRKLDEVAGRLDELEREVKRLKSETCQTKMTCQPCNHQLLMVGPTVPIPPTLPPPPPPPPPPLPPPPPSGGNILLQKKSMTTKPKSQPVDQAAPMVSLDAIKNVKLKKVNRQSCQDSESDNSSSLPEQSKKLLRSISKTRKTKSPSLRPLITLNDLQKVKLKKRGSGCSATGYKFKSPESNILVLRRNLRRVDQRRSPGGTPICTRPKEDCGTGLTPMMTRALRKKFRLANPESPDSPNGSGGMCSSSSSSPFPAFSPWPPLAVS</sequence>
<proteinExistence type="predicted"/>
<dbReference type="Proteomes" id="UP000001593">
    <property type="component" value="Unassembled WGS sequence"/>
</dbReference>
<dbReference type="AlphaFoldDB" id="A7S2C8"/>
<name>A7S2C8_NEMVE</name>
<feature type="compositionally biased region" description="Low complexity" evidence="2">
    <location>
        <begin position="301"/>
        <end position="316"/>
    </location>
</feature>
<dbReference type="InParanoid" id="A7S2C8"/>
<organism evidence="3 4">
    <name type="scientific">Nematostella vectensis</name>
    <name type="common">Starlet sea anemone</name>
    <dbReference type="NCBI Taxonomy" id="45351"/>
    <lineage>
        <taxon>Eukaryota</taxon>
        <taxon>Metazoa</taxon>
        <taxon>Cnidaria</taxon>
        <taxon>Anthozoa</taxon>
        <taxon>Hexacorallia</taxon>
        <taxon>Actiniaria</taxon>
        <taxon>Edwardsiidae</taxon>
        <taxon>Nematostella</taxon>
    </lineage>
</organism>
<feature type="region of interest" description="Disordered" evidence="2">
    <location>
        <begin position="235"/>
        <end position="264"/>
    </location>
</feature>